<name>A0A2I0QSU2_9BACI</name>
<keyword evidence="1" id="KW-0812">Transmembrane</keyword>
<protein>
    <recommendedName>
        <fullName evidence="2">Regulatory protein YycH-like domain-containing protein</fullName>
    </recommendedName>
</protein>
<dbReference type="GO" id="GO:0016020">
    <property type="term" value="C:membrane"/>
    <property type="evidence" value="ECO:0007669"/>
    <property type="project" value="InterPro"/>
</dbReference>
<dbReference type="RefSeq" id="WP_101332235.1">
    <property type="nucleotide sequence ID" value="NZ_PJNH01000003.1"/>
</dbReference>
<dbReference type="Proteomes" id="UP000243524">
    <property type="component" value="Unassembled WGS sequence"/>
</dbReference>
<gene>
    <name evidence="3" type="ORF">CEY16_11800</name>
</gene>
<keyword evidence="4" id="KW-1185">Reference proteome</keyword>
<reference evidence="3 4" key="1">
    <citation type="submission" date="2017-06" db="EMBL/GenBank/DDBJ databases">
        <title>the draft geome sequence of Illustriluteabacillus marina B3227.</title>
        <authorList>
            <person name="He R.-H."/>
            <person name="Du Z.-J."/>
        </authorList>
    </citation>
    <scope>NUCLEOTIDE SEQUENCE [LARGE SCALE GENOMIC DNA]</scope>
    <source>
        <strain evidence="3 4">B3227</strain>
    </source>
</reference>
<dbReference type="OrthoDB" id="2388036at2"/>
<dbReference type="AlphaFoldDB" id="A0A2I0QSU2"/>
<keyword evidence="1" id="KW-0472">Membrane</keyword>
<sequence>MQWGQIKSIFIISFLILNFFLLQQFLEKMNESDLDTLAQSTFQDRLDALDIELGELPESGQTATYVAAERYQWSEEDFEQLDGFENQETLPLSNNEILLSEFNEPIDLDLENNFDQSVSDIKSNIIQGDNYQFWRHYEEENVLLFFQQQNDRLVYFNEYGLLAVVLNDEGQAIQYGQTLLGELENQSEEQTVIDPMSAVEVIYNNNALSAEDEVTEMKLGYHTLFPLEEGMQVFAPTWKLTINDEHSYFVNAMEGQFISNDEGKFVTSIKAVIQQQLEEAFRSETE</sequence>
<dbReference type="EMBL" id="PJNH01000003">
    <property type="protein sequence ID" value="PKR77407.1"/>
    <property type="molecule type" value="Genomic_DNA"/>
</dbReference>
<dbReference type="InterPro" id="IPR018604">
    <property type="entry name" value="YycI-like"/>
</dbReference>
<evidence type="ECO:0000313" key="4">
    <source>
        <dbReference type="Proteomes" id="UP000243524"/>
    </source>
</evidence>
<accession>A0A2I0QSU2</accession>
<dbReference type="Pfam" id="PF09648">
    <property type="entry name" value="YycI"/>
    <property type="match status" value="1"/>
</dbReference>
<organism evidence="3 4">
    <name type="scientific">Halalkalibacillus sediminis</name>
    <dbReference type="NCBI Taxonomy" id="2018042"/>
    <lineage>
        <taxon>Bacteria</taxon>
        <taxon>Bacillati</taxon>
        <taxon>Bacillota</taxon>
        <taxon>Bacilli</taxon>
        <taxon>Bacillales</taxon>
        <taxon>Bacillaceae</taxon>
        <taxon>Halalkalibacillus</taxon>
    </lineage>
</organism>
<comment type="caution">
    <text evidence="3">The sequence shown here is derived from an EMBL/GenBank/DDBJ whole genome shotgun (WGS) entry which is preliminary data.</text>
</comment>
<proteinExistence type="predicted"/>
<evidence type="ECO:0000256" key="1">
    <source>
        <dbReference type="SAM" id="Phobius"/>
    </source>
</evidence>
<dbReference type="Gene3D" id="2.40.128.690">
    <property type="entry name" value="YycH protein, domain 3-like"/>
    <property type="match status" value="1"/>
</dbReference>
<feature type="transmembrane region" description="Helical" evidence="1">
    <location>
        <begin position="6"/>
        <end position="22"/>
    </location>
</feature>
<evidence type="ECO:0000313" key="3">
    <source>
        <dbReference type="EMBL" id="PKR77407.1"/>
    </source>
</evidence>
<keyword evidence="1" id="KW-1133">Transmembrane helix</keyword>
<feature type="domain" description="Regulatory protein YycH-like" evidence="2">
    <location>
        <begin position="37"/>
        <end position="253"/>
    </location>
</feature>
<evidence type="ECO:0000259" key="2">
    <source>
        <dbReference type="Pfam" id="PF09648"/>
    </source>
</evidence>